<evidence type="ECO:0000256" key="6">
    <source>
        <dbReference type="ARBA" id="ARBA00022989"/>
    </source>
</evidence>
<evidence type="ECO:0000256" key="2">
    <source>
        <dbReference type="ARBA" id="ARBA00007783"/>
    </source>
</evidence>
<dbReference type="STRING" id="1165689.SAMN02927914_06297"/>
<dbReference type="OrthoDB" id="9784671at2"/>
<evidence type="ECO:0000256" key="7">
    <source>
        <dbReference type="ARBA" id="ARBA00023136"/>
    </source>
</evidence>
<name>A0A1G5ZW07_9HYPH</name>
<dbReference type="Pfam" id="PF12698">
    <property type="entry name" value="ABC2_membrane_3"/>
    <property type="match status" value="1"/>
</dbReference>
<dbReference type="AlphaFoldDB" id="A0A1G5ZW07"/>
<dbReference type="GO" id="GO:0005886">
    <property type="term" value="C:plasma membrane"/>
    <property type="evidence" value="ECO:0007669"/>
    <property type="project" value="UniProtKB-SubCell"/>
</dbReference>
<proteinExistence type="inferred from homology"/>
<dbReference type="RefSeq" id="WP_091586193.1">
    <property type="nucleotide sequence ID" value="NZ_FMXM01000034.1"/>
</dbReference>
<evidence type="ECO:0000313" key="10">
    <source>
        <dbReference type="EMBL" id="SDA98666.1"/>
    </source>
</evidence>
<feature type="transmembrane region" description="Helical" evidence="8">
    <location>
        <begin position="287"/>
        <end position="304"/>
    </location>
</feature>
<dbReference type="InterPro" id="IPR013525">
    <property type="entry name" value="ABC2_TM"/>
</dbReference>
<dbReference type="Gene3D" id="3.40.1710.10">
    <property type="entry name" value="abc type-2 transporter like domain"/>
    <property type="match status" value="1"/>
</dbReference>
<keyword evidence="4" id="KW-1003">Cell membrane</keyword>
<sequence length="374" mass="40234">MEHLANIFWLGTKELRSFSRDFVLFGFVIYSFTLAVYAQAESPAQEAHNSAVAIVDEDHSTLSRAIAAALLPPYFSPPTEVVARQIEELMDTARSTFVLDIPPHFERDILTGRGSVIQVNVDATAMMQAGIGAGYLQQIISREIARSATGAGPAQADPVGLAVRVAFNPNLSTQLFNAVMAIIGNVNMLAIILAGAAIIREREHGTMDHLLIMPLTPFEIAAAKVWANGLVITVAVGLSLWLVIETLLGIRIVGSIPLFMAGVMIYLFFATAIGIFLGTVARSMPQLGLLFVLVALPMNILSGGNTPLDSMPSFLRAVMQLSPSTHFVSFAQAILYRGAGIDVVWPQFAAVGIVGGIFFALSIMRFRKITAAMM</sequence>
<comment type="similarity">
    <text evidence="2">Belongs to the ABC-2 integral membrane protein family.</text>
</comment>
<dbReference type="InterPro" id="IPR047817">
    <property type="entry name" value="ABC2_TM_bact-type"/>
</dbReference>
<feature type="transmembrane region" description="Helical" evidence="8">
    <location>
        <begin position="256"/>
        <end position="280"/>
    </location>
</feature>
<evidence type="ECO:0000313" key="11">
    <source>
        <dbReference type="Proteomes" id="UP000198588"/>
    </source>
</evidence>
<organism evidence="10 11">
    <name type="scientific">Mesorhizobium qingshengii</name>
    <dbReference type="NCBI Taxonomy" id="1165689"/>
    <lineage>
        <taxon>Bacteria</taxon>
        <taxon>Pseudomonadati</taxon>
        <taxon>Pseudomonadota</taxon>
        <taxon>Alphaproteobacteria</taxon>
        <taxon>Hyphomicrobiales</taxon>
        <taxon>Phyllobacteriaceae</taxon>
        <taxon>Mesorhizobium</taxon>
    </lineage>
</organism>
<reference evidence="10 11" key="1">
    <citation type="submission" date="2016-10" db="EMBL/GenBank/DDBJ databases">
        <authorList>
            <person name="de Groot N.N."/>
        </authorList>
    </citation>
    <scope>NUCLEOTIDE SEQUENCE [LARGE SCALE GENOMIC DNA]</scope>
    <source>
        <strain evidence="10 11">CGMCC 1.12097</strain>
    </source>
</reference>
<evidence type="ECO:0000256" key="5">
    <source>
        <dbReference type="ARBA" id="ARBA00022692"/>
    </source>
</evidence>
<evidence type="ECO:0000256" key="4">
    <source>
        <dbReference type="ARBA" id="ARBA00022475"/>
    </source>
</evidence>
<dbReference type="PANTHER" id="PTHR30294">
    <property type="entry name" value="MEMBRANE COMPONENT OF ABC TRANSPORTER YHHJ-RELATED"/>
    <property type="match status" value="1"/>
</dbReference>
<comment type="subcellular location">
    <subcellularLocation>
        <location evidence="1">Cell membrane</location>
        <topology evidence="1">Multi-pass membrane protein</topology>
    </subcellularLocation>
</comment>
<evidence type="ECO:0000256" key="8">
    <source>
        <dbReference type="SAM" id="Phobius"/>
    </source>
</evidence>
<keyword evidence="5 8" id="KW-0812">Transmembrane</keyword>
<evidence type="ECO:0000256" key="3">
    <source>
        <dbReference type="ARBA" id="ARBA00022448"/>
    </source>
</evidence>
<feature type="domain" description="ABC transmembrane type-2" evidence="9">
    <location>
        <begin position="133"/>
        <end position="369"/>
    </location>
</feature>
<dbReference type="PANTHER" id="PTHR30294:SF47">
    <property type="entry name" value="INNER MEMBRANE TRANSPORT PERMEASE YHHJ"/>
    <property type="match status" value="1"/>
</dbReference>
<gene>
    <name evidence="10" type="ORF">SAMN02927914_06297</name>
</gene>
<feature type="transmembrane region" description="Helical" evidence="8">
    <location>
        <begin position="344"/>
        <end position="364"/>
    </location>
</feature>
<evidence type="ECO:0000259" key="9">
    <source>
        <dbReference type="PROSITE" id="PS51012"/>
    </source>
</evidence>
<keyword evidence="3" id="KW-0813">Transport</keyword>
<dbReference type="InterPro" id="IPR051449">
    <property type="entry name" value="ABC-2_transporter_component"/>
</dbReference>
<feature type="transmembrane region" description="Helical" evidence="8">
    <location>
        <begin position="220"/>
        <end position="244"/>
    </location>
</feature>
<dbReference type="EMBL" id="FMXM01000034">
    <property type="protein sequence ID" value="SDA98666.1"/>
    <property type="molecule type" value="Genomic_DNA"/>
</dbReference>
<dbReference type="PROSITE" id="PS51012">
    <property type="entry name" value="ABC_TM2"/>
    <property type="match status" value="1"/>
</dbReference>
<dbReference type="GO" id="GO:0140359">
    <property type="term" value="F:ABC-type transporter activity"/>
    <property type="evidence" value="ECO:0007669"/>
    <property type="project" value="InterPro"/>
</dbReference>
<accession>A0A1G5ZW07</accession>
<evidence type="ECO:0000256" key="1">
    <source>
        <dbReference type="ARBA" id="ARBA00004651"/>
    </source>
</evidence>
<feature type="transmembrane region" description="Helical" evidence="8">
    <location>
        <begin position="175"/>
        <end position="199"/>
    </location>
</feature>
<keyword evidence="7 8" id="KW-0472">Membrane</keyword>
<keyword evidence="6 8" id="KW-1133">Transmembrane helix</keyword>
<dbReference type="Proteomes" id="UP000198588">
    <property type="component" value="Unassembled WGS sequence"/>
</dbReference>
<protein>
    <submittedName>
        <fullName evidence="10">ABC-2 type transport system permease protein</fullName>
    </submittedName>
</protein>